<evidence type="ECO:0000259" key="3">
    <source>
        <dbReference type="SMART" id="SM00829"/>
    </source>
</evidence>
<dbReference type="InterPro" id="IPR047122">
    <property type="entry name" value="Trans-enoyl_RdTase-like"/>
</dbReference>
<dbReference type="GO" id="GO:0016651">
    <property type="term" value="F:oxidoreductase activity, acting on NAD(P)H"/>
    <property type="evidence" value="ECO:0007669"/>
    <property type="project" value="InterPro"/>
</dbReference>
<dbReference type="Pfam" id="PF08240">
    <property type="entry name" value="ADH_N"/>
    <property type="match status" value="1"/>
</dbReference>
<keyword evidence="2" id="KW-0560">Oxidoreductase</keyword>
<comment type="similarity">
    <text evidence="1">Belongs to the zinc-containing alcohol dehydrogenase family.</text>
</comment>
<evidence type="ECO:0000313" key="4">
    <source>
        <dbReference type="EMBL" id="KIW62429.1"/>
    </source>
</evidence>
<proteinExistence type="inferred from homology"/>
<reference evidence="4 5" key="1">
    <citation type="submission" date="2015-01" db="EMBL/GenBank/DDBJ databases">
        <title>The Genome Sequence of Capronia semiimmersa CBS27337.</title>
        <authorList>
            <consortium name="The Broad Institute Genomics Platform"/>
            <person name="Cuomo C."/>
            <person name="de Hoog S."/>
            <person name="Gorbushina A."/>
            <person name="Stielow B."/>
            <person name="Teixiera M."/>
            <person name="Abouelleil A."/>
            <person name="Chapman S.B."/>
            <person name="Priest M."/>
            <person name="Young S.K."/>
            <person name="Wortman J."/>
            <person name="Nusbaum C."/>
            <person name="Birren B."/>
        </authorList>
    </citation>
    <scope>NUCLEOTIDE SEQUENCE [LARGE SCALE GENOMIC DNA]</scope>
    <source>
        <strain evidence="4 5">CBS 27337</strain>
    </source>
</reference>
<protein>
    <recommendedName>
        <fullName evidence="3">Enoyl reductase (ER) domain-containing protein</fullName>
    </recommendedName>
</protein>
<feature type="domain" description="Enoyl reductase (ER)" evidence="3">
    <location>
        <begin position="67"/>
        <end position="399"/>
    </location>
</feature>
<name>A0A0D2FR03_9EURO</name>
<dbReference type="InterPro" id="IPR020843">
    <property type="entry name" value="ER"/>
</dbReference>
<keyword evidence="5" id="KW-1185">Reference proteome</keyword>
<dbReference type="Gene3D" id="3.90.180.10">
    <property type="entry name" value="Medium-chain alcohol dehydrogenases, catalytic domain"/>
    <property type="match status" value="1"/>
</dbReference>
<dbReference type="SMART" id="SM00829">
    <property type="entry name" value="PKS_ER"/>
    <property type="match status" value="1"/>
</dbReference>
<dbReference type="Gene3D" id="3.40.50.720">
    <property type="entry name" value="NAD(P)-binding Rossmann-like Domain"/>
    <property type="match status" value="1"/>
</dbReference>
<gene>
    <name evidence="4" type="ORF">PV04_10603</name>
</gene>
<dbReference type="EMBL" id="KN846963">
    <property type="protein sequence ID" value="KIW62429.1"/>
    <property type="molecule type" value="Genomic_DNA"/>
</dbReference>
<dbReference type="PANTHER" id="PTHR45348:SF2">
    <property type="entry name" value="ZINC-TYPE ALCOHOL DEHYDROGENASE-LIKE PROTEIN C2E1P3.01"/>
    <property type="match status" value="1"/>
</dbReference>
<dbReference type="InterPro" id="IPR013154">
    <property type="entry name" value="ADH-like_N"/>
</dbReference>
<evidence type="ECO:0000256" key="2">
    <source>
        <dbReference type="ARBA" id="ARBA00023002"/>
    </source>
</evidence>
<dbReference type="STRING" id="5601.A0A0D2FR03"/>
<dbReference type="SUPFAM" id="SSF50129">
    <property type="entry name" value="GroES-like"/>
    <property type="match status" value="1"/>
</dbReference>
<evidence type="ECO:0000256" key="1">
    <source>
        <dbReference type="ARBA" id="ARBA00008072"/>
    </source>
</evidence>
<dbReference type="CDD" id="cd08249">
    <property type="entry name" value="enoyl_reductase_like"/>
    <property type="match status" value="1"/>
</dbReference>
<dbReference type="Proteomes" id="UP000054266">
    <property type="component" value="Unassembled WGS sequence"/>
</dbReference>
<accession>A0A0D2FR03</accession>
<dbReference type="Pfam" id="PF00107">
    <property type="entry name" value="ADH_zinc_N"/>
    <property type="match status" value="1"/>
</dbReference>
<dbReference type="AlphaFoldDB" id="A0A0D2FR03"/>
<dbReference type="PANTHER" id="PTHR45348">
    <property type="entry name" value="HYPOTHETICAL OXIDOREDUCTASE (EUROFUNG)"/>
    <property type="match status" value="1"/>
</dbReference>
<dbReference type="InterPro" id="IPR036291">
    <property type="entry name" value="NAD(P)-bd_dom_sf"/>
</dbReference>
<sequence>MRISRFAFHFYNLFPSSFKHSYQILGFSGVFRLHKLCSSRPGDQWENNLSRFLSASPPKMKAVVIKGKEAYVDRDRPVPKLRDDYILVKTAAVALNPTDWKHIAFGLGAQGGLAGCDFSGTVEEVGSSVTKSWSKGDRVAGVAHGGNAVQPEDGAFAEYVLAKGDIQLKIPDSLSFEAAATLPLGTTTVMQGLFQKALKLNWPTDPVKEKTYVLIYAGSTATGALGIQFANLAGYTVLTTCSPRNFEYVKSLGAAEVYDYNDKEAASKIRQLTDNKLKLAWDPISEKESAQFCADALSSESGGRYGSILPVKCPREDVESVSTLMYTIFGEPFKFGPQEIPAVDEDFEYAKKFLAMTEALLKEGKIKAHKQTVGKDGLEGVLKGLDDMKNGKVSGEKLVYRVAETP</sequence>
<dbReference type="InterPro" id="IPR013149">
    <property type="entry name" value="ADH-like_C"/>
</dbReference>
<evidence type="ECO:0000313" key="5">
    <source>
        <dbReference type="Proteomes" id="UP000054266"/>
    </source>
</evidence>
<dbReference type="SUPFAM" id="SSF51735">
    <property type="entry name" value="NAD(P)-binding Rossmann-fold domains"/>
    <property type="match status" value="1"/>
</dbReference>
<dbReference type="InterPro" id="IPR011032">
    <property type="entry name" value="GroES-like_sf"/>
</dbReference>
<organism evidence="4 5">
    <name type="scientific">Phialophora macrospora</name>
    <dbReference type="NCBI Taxonomy" id="1851006"/>
    <lineage>
        <taxon>Eukaryota</taxon>
        <taxon>Fungi</taxon>
        <taxon>Dikarya</taxon>
        <taxon>Ascomycota</taxon>
        <taxon>Pezizomycotina</taxon>
        <taxon>Eurotiomycetes</taxon>
        <taxon>Chaetothyriomycetidae</taxon>
        <taxon>Chaetothyriales</taxon>
        <taxon>Herpotrichiellaceae</taxon>
        <taxon>Phialophora</taxon>
    </lineage>
</organism>
<dbReference type="HOGENOM" id="CLU_026673_16_1_1"/>